<comment type="subcellular location">
    <subcellularLocation>
        <location evidence="2">Endoplasmic reticulum</location>
    </subcellularLocation>
    <subcellularLocation>
        <location evidence="1">Nucleus</location>
    </subcellularLocation>
</comment>
<dbReference type="GO" id="GO:0005783">
    <property type="term" value="C:endoplasmic reticulum"/>
    <property type="evidence" value="ECO:0007669"/>
    <property type="project" value="UniProtKB-SubCell"/>
</dbReference>
<feature type="non-terminal residue" evidence="16">
    <location>
        <position position="566"/>
    </location>
</feature>
<evidence type="ECO:0000256" key="5">
    <source>
        <dbReference type="ARBA" id="ARBA00022810"/>
    </source>
</evidence>
<keyword evidence="4 13" id="KW-0863">Zinc-finger</keyword>
<dbReference type="InterPro" id="IPR042496">
    <property type="entry name" value="CGRF1"/>
</dbReference>
<keyword evidence="7" id="KW-0862">Zinc</keyword>
<evidence type="ECO:0000256" key="4">
    <source>
        <dbReference type="ARBA" id="ARBA00022771"/>
    </source>
</evidence>
<dbReference type="Proteomes" id="UP000886611">
    <property type="component" value="Unassembled WGS sequence"/>
</dbReference>
<dbReference type="FunFam" id="3.30.40.10:FF:000421">
    <property type="entry name" value="Cell growth regulator with ring finger domain 1"/>
    <property type="match status" value="1"/>
</dbReference>
<protein>
    <recommendedName>
        <fullName evidence="11">Cell growth regulator with RING finger domain protein 1</fullName>
    </recommendedName>
    <alternativeName>
        <fullName evidence="12">Cell growth regulatory gene 19 protein</fullName>
    </alternativeName>
</protein>
<keyword evidence="3" id="KW-0479">Metal-binding</keyword>
<dbReference type="PANTHER" id="PTHR15379">
    <property type="entry name" value="CELL GROWTH REGULATOR WITH RING FINGER DOMAIN PROTEIN 1"/>
    <property type="match status" value="1"/>
</dbReference>
<proteinExistence type="predicted"/>
<evidence type="ECO:0000256" key="9">
    <source>
        <dbReference type="ARBA" id="ARBA00023306"/>
    </source>
</evidence>
<dbReference type="Gene3D" id="3.30.40.10">
    <property type="entry name" value="Zinc/RING finger domain, C3HC4 (zinc finger)"/>
    <property type="match status" value="1"/>
</dbReference>
<evidence type="ECO:0000256" key="3">
    <source>
        <dbReference type="ARBA" id="ARBA00022723"/>
    </source>
</evidence>
<feature type="region of interest" description="Disordered" evidence="14">
    <location>
        <begin position="480"/>
        <end position="501"/>
    </location>
</feature>
<reference evidence="16 17" key="1">
    <citation type="journal article" date="2021" name="Cell">
        <title>Tracing the genetic footprints of vertebrate landing in non-teleost ray-finned fishes.</title>
        <authorList>
            <person name="Bi X."/>
            <person name="Wang K."/>
            <person name="Yang L."/>
            <person name="Pan H."/>
            <person name="Jiang H."/>
            <person name="Wei Q."/>
            <person name="Fang M."/>
            <person name="Yu H."/>
            <person name="Zhu C."/>
            <person name="Cai Y."/>
            <person name="He Y."/>
            <person name="Gan X."/>
            <person name="Zeng H."/>
            <person name="Yu D."/>
            <person name="Zhu Y."/>
            <person name="Jiang H."/>
            <person name="Qiu Q."/>
            <person name="Yang H."/>
            <person name="Zhang Y.E."/>
            <person name="Wang W."/>
            <person name="Zhu M."/>
            <person name="He S."/>
            <person name="Zhang G."/>
        </authorList>
    </citation>
    <scope>NUCLEOTIDE SEQUENCE [LARGE SCALE GENOMIC DNA]</scope>
    <source>
        <strain evidence="16">Bchr_013</strain>
    </source>
</reference>
<evidence type="ECO:0000313" key="16">
    <source>
        <dbReference type="EMBL" id="KAG2457863.1"/>
    </source>
</evidence>
<keyword evidence="8" id="KW-0539">Nucleus</keyword>
<dbReference type="SUPFAM" id="SSF57850">
    <property type="entry name" value="RING/U-box"/>
    <property type="match status" value="1"/>
</dbReference>
<keyword evidence="9" id="KW-0131">Cell cycle</keyword>
<evidence type="ECO:0000256" key="1">
    <source>
        <dbReference type="ARBA" id="ARBA00004123"/>
    </source>
</evidence>
<dbReference type="GO" id="GO:0051726">
    <property type="term" value="P:regulation of cell cycle"/>
    <property type="evidence" value="ECO:0007669"/>
    <property type="project" value="UniProtKB-KW"/>
</dbReference>
<evidence type="ECO:0000256" key="14">
    <source>
        <dbReference type="SAM" id="MobiDB-lite"/>
    </source>
</evidence>
<evidence type="ECO:0000256" key="2">
    <source>
        <dbReference type="ARBA" id="ARBA00004240"/>
    </source>
</evidence>
<name>A0A8X7WWB8_POLSE</name>
<dbReference type="CDD" id="cd16787">
    <property type="entry name" value="mRING-HC-C3HC5_CGRF1"/>
    <property type="match status" value="1"/>
</dbReference>
<evidence type="ECO:0000256" key="7">
    <source>
        <dbReference type="ARBA" id="ARBA00022833"/>
    </source>
</evidence>
<evidence type="ECO:0000256" key="8">
    <source>
        <dbReference type="ARBA" id="ARBA00023242"/>
    </source>
</evidence>
<evidence type="ECO:0000259" key="15">
    <source>
        <dbReference type="PROSITE" id="PS50089"/>
    </source>
</evidence>
<evidence type="ECO:0000313" key="17">
    <source>
        <dbReference type="Proteomes" id="UP000886611"/>
    </source>
</evidence>
<dbReference type="InterPro" id="IPR013083">
    <property type="entry name" value="Znf_RING/FYVE/PHD"/>
</dbReference>
<evidence type="ECO:0000256" key="10">
    <source>
        <dbReference type="ARBA" id="ARBA00054111"/>
    </source>
</evidence>
<feature type="region of interest" description="Disordered" evidence="14">
    <location>
        <begin position="20"/>
        <end position="41"/>
    </location>
</feature>
<dbReference type="PANTHER" id="PTHR15379:SF2">
    <property type="entry name" value="CELL GROWTH REGULATOR WITH RING FINGER DOMAIN PROTEIN 1"/>
    <property type="match status" value="1"/>
</dbReference>
<dbReference type="Pfam" id="PF13920">
    <property type="entry name" value="zf-C3HC4_3"/>
    <property type="match status" value="1"/>
</dbReference>
<gene>
    <name evidence="16" type="primary">Cgrrf1</name>
    <name evidence="16" type="ORF">GTO96_0012168</name>
</gene>
<dbReference type="GO" id="GO:0008270">
    <property type="term" value="F:zinc ion binding"/>
    <property type="evidence" value="ECO:0007669"/>
    <property type="project" value="UniProtKB-KW"/>
</dbReference>
<comment type="caution">
    <text evidence="16">The sequence shown here is derived from an EMBL/GenBank/DDBJ whole genome shotgun (WGS) entry which is preliminary data.</text>
</comment>
<evidence type="ECO:0000256" key="6">
    <source>
        <dbReference type="ARBA" id="ARBA00022824"/>
    </source>
</evidence>
<keyword evidence="6" id="KW-0256">Endoplasmic reticulum</keyword>
<dbReference type="EMBL" id="JAATIS010008546">
    <property type="protein sequence ID" value="KAG2457863.1"/>
    <property type="molecule type" value="Genomic_DNA"/>
</dbReference>
<feature type="non-terminal residue" evidence="16">
    <location>
        <position position="1"/>
    </location>
</feature>
<keyword evidence="17" id="KW-1185">Reference proteome</keyword>
<evidence type="ECO:0000256" key="13">
    <source>
        <dbReference type="PROSITE-ProRule" id="PRU00175"/>
    </source>
</evidence>
<dbReference type="AlphaFoldDB" id="A0A8X7WWB8"/>
<accession>A0A8X7WWB8</accession>
<comment type="function">
    <text evidence="10">Able to inhibit growth in several cell lines.</text>
</comment>
<dbReference type="GO" id="GO:0030308">
    <property type="term" value="P:negative regulation of cell growth"/>
    <property type="evidence" value="ECO:0007669"/>
    <property type="project" value="TreeGrafter"/>
</dbReference>
<sequence length="566" mass="62767">MRRKDNGRCWSAACSHEHVAAEGAQDGRPPSEAMPGTFPQTDRTREVSFLLDGKGHCEPTSVFSSTDRGCLEPRHLVNAAAAGRAAERETLQPEEPACRCTGEERAKMAAGWMSRPLTGTGLAGVSCVPANDGGVRLNPNCLENCLLSCYWGCTVQGFQKALSDHEQKFRISTPQQFEEAVLSDFQHSTTFFIEKGNITEIVCKLPEGSSIKDFGTLPRARYPLVALLSLAEPEDREIYSIVASVSVIHASDEKYKMTSRILYQYLLTAQGNVFDLKQLFMSADNPISALNSELVSQDDEEKKQEENEAEMASMLPDSCYVSGVTETIEENFLESGFGFGIPGILQSFEDSESSLQIPERRMMRVKNPFALELNSTTSSYSEILCQLPGDSSAQDAGSLSTARYPFVALLTLEQPDKRELYEIVASVSVIHISHENFRLPSRLLYQYLLTVQGHVYDLKLFMSANHRSRAEDSDLFCKGKEQKQEGDERATTATAASSSEEEGSVRGDRDCVVCQNAPVNQVLLPCRHTCLCDSCVERFHQCPVCRANVWESFALYQKTLHYGDRA</sequence>
<evidence type="ECO:0000256" key="11">
    <source>
        <dbReference type="ARBA" id="ARBA00070853"/>
    </source>
</evidence>
<feature type="compositionally biased region" description="Basic and acidic residues" evidence="14">
    <location>
        <begin position="480"/>
        <end position="490"/>
    </location>
</feature>
<dbReference type="PROSITE" id="PS50089">
    <property type="entry name" value="ZF_RING_2"/>
    <property type="match status" value="1"/>
</dbReference>
<dbReference type="GO" id="GO:0005634">
    <property type="term" value="C:nucleus"/>
    <property type="evidence" value="ECO:0007669"/>
    <property type="project" value="UniProtKB-SubCell"/>
</dbReference>
<keyword evidence="5" id="KW-0338">Growth arrest</keyword>
<feature type="domain" description="RING-type" evidence="15">
    <location>
        <begin position="511"/>
        <end position="546"/>
    </location>
</feature>
<dbReference type="InterPro" id="IPR001841">
    <property type="entry name" value="Znf_RING"/>
</dbReference>
<evidence type="ECO:0000256" key="12">
    <source>
        <dbReference type="ARBA" id="ARBA00077522"/>
    </source>
</evidence>
<organism evidence="16 17">
    <name type="scientific">Polypterus senegalus</name>
    <name type="common">Senegal bichir</name>
    <dbReference type="NCBI Taxonomy" id="55291"/>
    <lineage>
        <taxon>Eukaryota</taxon>
        <taxon>Metazoa</taxon>
        <taxon>Chordata</taxon>
        <taxon>Craniata</taxon>
        <taxon>Vertebrata</taxon>
        <taxon>Euteleostomi</taxon>
        <taxon>Actinopterygii</taxon>
        <taxon>Polypteriformes</taxon>
        <taxon>Polypteridae</taxon>
        <taxon>Polypterus</taxon>
    </lineage>
</organism>